<name>F0W9J2_9STRA</name>
<dbReference type="InterPro" id="IPR036322">
    <property type="entry name" value="WD40_repeat_dom_sf"/>
</dbReference>
<dbReference type="GO" id="GO:0042273">
    <property type="term" value="P:ribosomal large subunit biogenesis"/>
    <property type="evidence" value="ECO:0007669"/>
    <property type="project" value="InterPro"/>
</dbReference>
<dbReference type="Gene3D" id="2.130.10.10">
    <property type="entry name" value="YVTN repeat-like/Quinoprotein amine dehydrogenase"/>
    <property type="match status" value="2"/>
</dbReference>
<dbReference type="AlphaFoldDB" id="F0W9J2"/>
<proteinExistence type="predicted"/>
<feature type="region of interest" description="Disordered" evidence="1">
    <location>
        <begin position="336"/>
        <end position="399"/>
    </location>
</feature>
<evidence type="ECO:0000256" key="1">
    <source>
        <dbReference type="SAM" id="MobiDB-lite"/>
    </source>
</evidence>
<dbReference type="InterPro" id="IPR015943">
    <property type="entry name" value="WD40/YVTN_repeat-like_dom_sf"/>
</dbReference>
<dbReference type="GO" id="GO:0030687">
    <property type="term" value="C:preribosome, large subunit precursor"/>
    <property type="evidence" value="ECO:0007669"/>
    <property type="project" value="TreeGrafter"/>
</dbReference>
<dbReference type="SUPFAM" id="SSF50978">
    <property type="entry name" value="WD40 repeat-like"/>
    <property type="match status" value="1"/>
</dbReference>
<reference evidence="2" key="1">
    <citation type="journal article" date="2011" name="PLoS Biol.">
        <title>Gene gain and loss during evolution of obligate parasitism in the white rust pathogen of Arabidopsis thaliana.</title>
        <authorList>
            <person name="Kemen E."/>
            <person name="Gardiner A."/>
            <person name="Schultz-Larsen T."/>
            <person name="Kemen A.C."/>
            <person name="Balmuth A.L."/>
            <person name="Robert-Seilaniantz A."/>
            <person name="Bailey K."/>
            <person name="Holub E."/>
            <person name="Studholme D.J."/>
            <person name="Maclean D."/>
            <person name="Jones J.D."/>
        </authorList>
    </citation>
    <scope>NUCLEOTIDE SEQUENCE</scope>
</reference>
<reference evidence="2" key="2">
    <citation type="submission" date="2011-02" db="EMBL/GenBank/DDBJ databases">
        <authorList>
            <person name="MacLean D."/>
        </authorList>
    </citation>
    <scope>NUCLEOTIDE SEQUENCE</scope>
</reference>
<organism evidence="2">
    <name type="scientific">Albugo laibachii Nc14</name>
    <dbReference type="NCBI Taxonomy" id="890382"/>
    <lineage>
        <taxon>Eukaryota</taxon>
        <taxon>Sar</taxon>
        <taxon>Stramenopiles</taxon>
        <taxon>Oomycota</taxon>
        <taxon>Peronosporomycetes</taxon>
        <taxon>Albuginales</taxon>
        <taxon>Albuginaceae</taxon>
        <taxon>Albugo</taxon>
    </lineage>
</organism>
<accession>F0W9J2</accession>
<evidence type="ECO:0000313" key="2">
    <source>
        <dbReference type="EMBL" id="CCA17806.1"/>
    </source>
</evidence>
<sequence length="399" mass="44574">MRVLVGDETGLLKSIALEKKEQIILSAGTKSQCRSHGIQRMCWHNVDQTPTQSCHSVALARANGSIERFAAQHELLSEGIPQWSREIQSGNCVGLDVIEDKGSILHATDSGIVSEYNPSTEKLRNVIKLSERIECMRLEPRKDAQSVQKHFAVGGKEVDAQIWSLETQQLIFRAKNVPLDKLQLRVPVWVRDVTFHSQGNSNGHRIMVGTGYHQIRLYDTNTQRRPIQSIDLGDHPINAMCIDPNELYVYVADTTGCLDVLDLRTLKHLGRFLGPDGAIRSLSCHPTLPYLAAVGLDRMVQVFDINSRSCQHSIYAKQRLNAVLFCDEGIVQVAEDSTHPSKKQKVEGPQTETEEFDDEDDGDEEVYEGLELSEIEQDSTDQDLDKADDGISESGDDLN</sequence>
<dbReference type="InterPro" id="IPR001680">
    <property type="entry name" value="WD40_rpt"/>
</dbReference>
<gene>
    <name evidence="2" type="primary">AlNc14C40G3451</name>
    <name evidence="2" type="ORF">ALNC14_039490</name>
</gene>
<dbReference type="HOGENOM" id="CLU_033769_2_1_1"/>
<protein>
    <submittedName>
        <fullName evidence="2">Uncharacterized protein AlNc14C40G3451</fullName>
    </submittedName>
</protein>
<dbReference type="EMBL" id="FR824085">
    <property type="protein sequence ID" value="CCA17806.1"/>
    <property type="molecule type" value="Genomic_DNA"/>
</dbReference>
<dbReference type="GO" id="GO:0005730">
    <property type="term" value="C:nucleolus"/>
    <property type="evidence" value="ECO:0007669"/>
    <property type="project" value="InterPro"/>
</dbReference>
<feature type="compositionally biased region" description="Acidic residues" evidence="1">
    <location>
        <begin position="352"/>
        <end position="382"/>
    </location>
</feature>
<dbReference type="InterPro" id="IPR037379">
    <property type="entry name" value="WDR74/Nsa1"/>
</dbReference>
<dbReference type="PANTHER" id="PTHR16038">
    <property type="entry name" value="NOP SEVEN ASSOCIATED PROTEIN 1"/>
    <property type="match status" value="1"/>
</dbReference>
<feature type="compositionally biased region" description="Acidic residues" evidence="1">
    <location>
        <begin position="390"/>
        <end position="399"/>
    </location>
</feature>
<dbReference type="SMART" id="SM00320">
    <property type="entry name" value="WD40"/>
    <property type="match status" value="3"/>
</dbReference>
<dbReference type="CDD" id="cd22857">
    <property type="entry name" value="WDR74"/>
    <property type="match status" value="1"/>
</dbReference>
<dbReference type="PANTHER" id="PTHR16038:SF4">
    <property type="entry name" value="WD REPEAT-CONTAINING PROTEIN 74"/>
    <property type="match status" value="1"/>
</dbReference>